<dbReference type="EMBL" id="LGUF01000007">
    <property type="protein sequence ID" value="KON88010.1"/>
    <property type="molecule type" value="Genomic_DNA"/>
</dbReference>
<dbReference type="InterPro" id="IPR051797">
    <property type="entry name" value="TrmB-like"/>
</dbReference>
<dbReference type="Proteomes" id="UP000037109">
    <property type="component" value="Unassembled WGS sequence"/>
</dbReference>
<evidence type="ECO:0000313" key="2">
    <source>
        <dbReference type="EMBL" id="KON88010.1"/>
    </source>
</evidence>
<accession>A0A0M0GDM7</accession>
<dbReference type="InterPro" id="IPR036388">
    <property type="entry name" value="WH-like_DNA-bd_sf"/>
</dbReference>
<dbReference type="InterPro" id="IPR036390">
    <property type="entry name" value="WH_DNA-bd_sf"/>
</dbReference>
<dbReference type="SUPFAM" id="SSF46785">
    <property type="entry name" value="Winged helix' DNA-binding domain"/>
    <property type="match status" value="1"/>
</dbReference>
<protein>
    <submittedName>
        <fullName evidence="2">Transcriptional regulator</fullName>
    </submittedName>
</protein>
<dbReference type="STRING" id="1459.AF332_15060"/>
<dbReference type="OrthoDB" id="1493540at2"/>
<name>A0A0M0GDM7_SPOGL</name>
<dbReference type="PANTHER" id="PTHR34293:SF1">
    <property type="entry name" value="HTH-TYPE TRANSCRIPTIONAL REGULATOR TRMBL2"/>
    <property type="match status" value="1"/>
</dbReference>
<dbReference type="PATRIC" id="fig|1459.3.peg.3250"/>
<dbReference type="CDD" id="cd09124">
    <property type="entry name" value="PLDc_like_TrmB_middle"/>
    <property type="match status" value="1"/>
</dbReference>
<dbReference type="RefSeq" id="WP_053435375.1">
    <property type="nucleotide sequence ID" value="NZ_LGUF01000007.1"/>
</dbReference>
<evidence type="ECO:0000259" key="1">
    <source>
        <dbReference type="Pfam" id="PF01978"/>
    </source>
</evidence>
<reference evidence="3" key="1">
    <citation type="submission" date="2015-07" db="EMBL/GenBank/DDBJ databases">
        <title>Fjat-10036 dsm4.</title>
        <authorList>
            <person name="Liu B."/>
            <person name="Wang J."/>
            <person name="Zhu Y."/>
            <person name="Liu G."/>
            <person name="Chen Q."/>
            <person name="Chen Z."/>
            <person name="Lan J."/>
            <person name="Che J."/>
            <person name="Ge C."/>
            <person name="Shi H."/>
            <person name="Pan Z."/>
            <person name="Liu X."/>
        </authorList>
    </citation>
    <scope>NUCLEOTIDE SEQUENCE [LARGE SCALE GENOMIC DNA]</scope>
    <source>
        <strain evidence="3">DSM 4</strain>
    </source>
</reference>
<comment type="caution">
    <text evidence="2">The sequence shown here is derived from an EMBL/GenBank/DDBJ whole genome shotgun (WGS) entry which is preliminary data.</text>
</comment>
<organism evidence="2 3">
    <name type="scientific">Sporosarcina globispora</name>
    <name type="common">Bacillus globisporus</name>
    <dbReference type="NCBI Taxonomy" id="1459"/>
    <lineage>
        <taxon>Bacteria</taxon>
        <taxon>Bacillati</taxon>
        <taxon>Bacillota</taxon>
        <taxon>Bacilli</taxon>
        <taxon>Bacillales</taxon>
        <taxon>Caryophanaceae</taxon>
        <taxon>Sporosarcina</taxon>
    </lineage>
</organism>
<dbReference type="InterPro" id="IPR002831">
    <property type="entry name" value="Tscrpt_reg_TrmB_N"/>
</dbReference>
<dbReference type="Gene3D" id="1.10.10.10">
    <property type="entry name" value="Winged helix-like DNA-binding domain superfamily/Winged helix DNA-binding domain"/>
    <property type="match status" value="1"/>
</dbReference>
<dbReference type="Pfam" id="PF01978">
    <property type="entry name" value="TrmB"/>
    <property type="match status" value="1"/>
</dbReference>
<dbReference type="AlphaFoldDB" id="A0A0M0GDM7"/>
<keyword evidence="3" id="KW-1185">Reference proteome</keyword>
<evidence type="ECO:0000313" key="3">
    <source>
        <dbReference type="Proteomes" id="UP000037109"/>
    </source>
</evidence>
<proteinExistence type="predicted"/>
<dbReference type="PANTHER" id="PTHR34293">
    <property type="entry name" value="HTH-TYPE TRANSCRIPTIONAL REGULATOR TRMBL2"/>
    <property type="match status" value="1"/>
</dbReference>
<sequence>MEDKAIIELQKHGFSKYECKAYIGLLKSPAITGYELSKRSGVPRSMIYEVLGKLLDKGAIQTVPFDPIVYKPVDPKQLLSRLKEEMNTSFELLESSLTVLESDQKVDVVTRIVQYEHIVQEMLSMIRSAEKEIWLSIWAPAVKDIEKVVREKEGSIPIFTVLFGAENETLGHTYHHNYMAPDIVSKRMGGYLTILIRDEEEALIAKFSDRGSEWAVKSTDPALVLIATEYIRHDIMVEEITNAFGPEKLDELWKAREDLIHVMTGKNSLT</sequence>
<feature type="domain" description="Transcription regulator TrmB N-terminal" evidence="1">
    <location>
        <begin position="9"/>
        <end position="76"/>
    </location>
</feature>
<gene>
    <name evidence="2" type="ORF">AF332_15060</name>
</gene>